<dbReference type="RefSeq" id="WP_145936318.1">
    <property type="nucleotide sequence ID" value="NZ_BNAV01000001.1"/>
</dbReference>
<dbReference type="PANTHER" id="PTHR43802:SF1">
    <property type="entry name" value="IP11341P-RELATED"/>
    <property type="match status" value="1"/>
</dbReference>
<name>A0A8H9IVY2_9PSEU</name>
<evidence type="ECO:0000313" key="3">
    <source>
        <dbReference type="EMBL" id="GHF36626.1"/>
    </source>
</evidence>
<dbReference type="AlphaFoldDB" id="A0A8H9IVY2"/>
<dbReference type="PANTHER" id="PTHR43802">
    <property type="entry name" value="ENOYL-COA HYDRATASE"/>
    <property type="match status" value="1"/>
</dbReference>
<dbReference type="EMBL" id="BNAV01000001">
    <property type="protein sequence ID" value="GHF36626.1"/>
    <property type="molecule type" value="Genomic_DNA"/>
</dbReference>
<comment type="similarity">
    <text evidence="1 2">Belongs to the enoyl-CoA hydratase/isomerase family.</text>
</comment>
<protein>
    <submittedName>
        <fullName evidence="3">Enoyl-CoA hydratase</fullName>
    </submittedName>
</protein>
<gene>
    <name evidence="3" type="primary">paaG</name>
    <name evidence="3" type="ORF">GCM10017566_07160</name>
</gene>
<dbReference type="Pfam" id="PF00378">
    <property type="entry name" value="ECH_1"/>
    <property type="match status" value="1"/>
</dbReference>
<dbReference type="Gene3D" id="3.90.226.10">
    <property type="entry name" value="2-enoyl-CoA Hydratase, Chain A, domain 1"/>
    <property type="match status" value="1"/>
</dbReference>
<dbReference type="GO" id="GO:0003824">
    <property type="term" value="F:catalytic activity"/>
    <property type="evidence" value="ECO:0007669"/>
    <property type="project" value="InterPro"/>
</dbReference>
<reference evidence="3" key="2">
    <citation type="submission" date="2020-09" db="EMBL/GenBank/DDBJ databases">
        <authorList>
            <person name="Sun Q."/>
            <person name="Zhou Y."/>
        </authorList>
    </citation>
    <scope>NUCLEOTIDE SEQUENCE</scope>
    <source>
        <strain evidence="3">CGMCC 4.7679</strain>
    </source>
</reference>
<dbReference type="OrthoDB" id="9777711at2"/>
<proteinExistence type="inferred from homology"/>
<comment type="caution">
    <text evidence="3">The sequence shown here is derived from an EMBL/GenBank/DDBJ whole genome shotgun (WGS) entry which is preliminary data.</text>
</comment>
<keyword evidence="4" id="KW-1185">Reference proteome</keyword>
<organism evidence="3 4">
    <name type="scientific">Amycolatopsis bartoniae</name>
    <dbReference type="NCBI Taxonomy" id="941986"/>
    <lineage>
        <taxon>Bacteria</taxon>
        <taxon>Bacillati</taxon>
        <taxon>Actinomycetota</taxon>
        <taxon>Actinomycetes</taxon>
        <taxon>Pseudonocardiales</taxon>
        <taxon>Pseudonocardiaceae</taxon>
        <taxon>Amycolatopsis</taxon>
    </lineage>
</organism>
<evidence type="ECO:0000256" key="2">
    <source>
        <dbReference type="RuleBase" id="RU003707"/>
    </source>
</evidence>
<dbReference type="InterPro" id="IPR001753">
    <property type="entry name" value="Enoyl-CoA_hydra/iso"/>
</dbReference>
<dbReference type="SUPFAM" id="SSF52096">
    <property type="entry name" value="ClpP/crotonase"/>
    <property type="match status" value="1"/>
</dbReference>
<accession>A0A8H9IVY2</accession>
<dbReference type="InterPro" id="IPR029045">
    <property type="entry name" value="ClpP/crotonase-like_dom_sf"/>
</dbReference>
<dbReference type="InterPro" id="IPR018376">
    <property type="entry name" value="Enoyl-CoA_hyd/isom_CS"/>
</dbReference>
<reference evidence="3" key="1">
    <citation type="journal article" date="2014" name="Int. J. Syst. Evol. Microbiol.">
        <title>Complete genome sequence of Corynebacterium casei LMG S-19264T (=DSM 44701T), isolated from a smear-ripened cheese.</title>
        <authorList>
            <consortium name="US DOE Joint Genome Institute (JGI-PGF)"/>
            <person name="Walter F."/>
            <person name="Albersmeier A."/>
            <person name="Kalinowski J."/>
            <person name="Ruckert C."/>
        </authorList>
    </citation>
    <scope>NUCLEOTIDE SEQUENCE</scope>
    <source>
        <strain evidence="3">CGMCC 4.7679</strain>
    </source>
</reference>
<dbReference type="Proteomes" id="UP000658656">
    <property type="component" value="Unassembled WGS sequence"/>
</dbReference>
<evidence type="ECO:0000256" key="1">
    <source>
        <dbReference type="ARBA" id="ARBA00005254"/>
    </source>
</evidence>
<sequence>MSEELVRYQREGQTGLLVLDAPHRNALTPEFADAVVRQLRCAEADPDLTAVVLISAGPAFCSGADLGMLKSVGADPLAEDNFDGIGRIYGMFERLRDARLPTIAAINGGVAGAGLNLALACDLRIAADDVRLIGFGRAGVHPGGGHLAMVTRKLVPATDAALALFGQEIRADRAVSSGFAWDVVAAEELRKRALEIAGAAGTDGALARMLVRTYRAVEETQPNPRAAVLMERAAQVWSMQRRVR</sequence>
<evidence type="ECO:0000313" key="4">
    <source>
        <dbReference type="Proteomes" id="UP000658656"/>
    </source>
</evidence>
<dbReference type="PROSITE" id="PS00166">
    <property type="entry name" value="ENOYL_COA_HYDRATASE"/>
    <property type="match status" value="1"/>
</dbReference>
<dbReference type="CDD" id="cd06558">
    <property type="entry name" value="crotonase-like"/>
    <property type="match status" value="1"/>
</dbReference>